<name>A0A815VVA7_ADIRI</name>
<evidence type="ECO:0000256" key="1">
    <source>
        <dbReference type="ARBA" id="ARBA00022737"/>
    </source>
</evidence>
<dbReference type="InterPro" id="IPR003609">
    <property type="entry name" value="Pan_app"/>
</dbReference>
<keyword evidence="1" id="KW-0677">Repeat</keyword>
<dbReference type="Gene3D" id="2.120.10.30">
    <property type="entry name" value="TolB, C-terminal domain"/>
    <property type="match status" value="2"/>
</dbReference>
<dbReference type="SUPFAM" id="SSF63829">
    <property type="entry name" value="Calcium-dependent phosphotriesterase"/>
    <property type="match status" value="2"/>
</dbReference>
<dbReference type="EMBL" id="CAJNOR010004952">
    <property type="protein sequence ID" value="CAF1537002.1"/>
    <property type="molecule type" value="Genomic_DNA"/>
</dbReference>
<dbReference type="CDD" id="cd05819">
    <property type="entry name" value="NHL"/>
    <property type="match status" value="1"/>
</dbReference>
<evidence type="ECO:0000256" key="3">
    <source>
        <dbReference type="SAM" id="SignalP"/>
    </source>
</evidence>
<gene>
    <name evidence="5" type="ORF">EDS130_LOCUS39985</name>
    <name evidence="6" type="ORF">XAT740_LOCUS41893</name>
</gene>
<dbReference type="GO" id="GO:0008270">
    <property type="term" value="F:zinc ion binding"/>
    <property type="evidence" value="ECO:0007669"/>
    <property type="project" value="UniProtKB-KW"/>
</dbReference>
<dbReference type="InterPro" id="IPR001258">
    <property type="entry name" value="NHL_repeat"/>
</dbReference>
<feature type="repeat" description="NHL" evidence="2">
    <location>
        <begin position="189"/>
        <end position="232"/>
    </location>
</feature>
<dbReference type="AlphaFoldDB" id="A0A815VVA7"/>
<accession>A0A815VVA7</accession>
<dbReference type="PROSITE" id="PS51125">
    <property type="entry name" value="NHL"/>
    <property type="match status" value="2"/>
</dbReference>
<evidence type="ECO:0000313" key="5">
    <source>
        <dbReference type="EMBL" id="CAF1458385.1"/>
    </source>
</evidence>
<dbReference type="InterPro" id="IPR050952">
    <property type="entry name" value="TRIM-NHL_E3_ligases"/>
</dbReference>
<evidence type="ECO:0000259" key="4">
    <source>
        <dbReference type="Pfam" id="PF00024"/>
    </source>
</evidence>
<dbReference type="Proteomes" id="UP000663852">
    <property type="component" value="Unassembled WGS sequence"/>
</dbReference>
<proteinExistence type="predicted"/>
<dbReference type="EMBL" id="CAJNOJ010000466">
    <property type="protein sequence ID" value="CAF1458385.1"/>
    <property type="molecule type" value="Genomic_DNA"/>
</dbReference>
<dbReference type="Pfam" id="PF00024">
    <property type="entry name" value="PAN_1"/>
    <property type="match status" value="1"/>
</dbReference>
<dbReference type="PANTHER" id="PTHR24104:SF25">
    <property type="entry name" value="PROTEIN LIN-41"/>
    <property type="match status" value="1"/>
</dbReference>
<feature type="domain" description="Apple" evidence="4">
    <location>
        <begin position="46"/>
        <end position="92"/>
    </location>
</feature>
<keyword evidence="3" id="KW-0732">Signal</keyword>
<dbReference type="InterPro" id="IPR011042">
    <property type="entry name" value="6-blade_b-propeller_TolB-like"/>
</dbReference>
<dbReference type="OrthoDB" id="28293at2759"/>
<feature type="chain" id="PRO_5036229155" description="Apple domain-containing protein" evidence="3">
    <location>
        <begin position="19"/>
        <end position="440"/>
    </location>
</feature>
<reference evidence="6" key="1">
    <citation type="submission" date="2021-02" db="EMBL/GenBank/DDBJ databases">
        <authorList>
            <person name="Nowell W R."/>
        </authorList>
    </citation>
    <scope>NUCLEOTIDE SEQUENCE</scope>
</reference>
<evidence type="ECO:0000313" key="7">
    <source>
        <dbReference type="Proteomes" id="UP000663828"/>
    </source>
</evidence>
<organism evidence="6 7">
    <name type="scientific">Adineta ricciae</name>
    <name type="common">Rotifer</name>
    <dbReference type="NCBI Taxonomy" id="249248"/>
    <lineage>
        <taxon>Eukaryota</taxon>
        <taxon>Metazoa</taxon>
        <taxon>Spiralia</taxon>
        <taxon>Gnathifera</taxon>
        <taxon>Rotifera</taxon>
        <taxon>Eurotatoria</taxon>
        <taxon>Bdelloidea</taxon>
        <taxon>Adinetida</taxon>
        <taxon>Adinetidae</taxon>
        <taxon>Adineta</taxon>
    </lineage>
</organism>
<feature type="repeat" description="NHL" evidence="2">
    <location>
        <begin position="409"/>
        <end position="440"/>
    </location>
</feature>
<protein>
    <recommendedName>
        <fullName evidence="4">Apple domain-containing protein</fullName>
    </recommendedName>
</protein>
<comment type="caution">
    <text evidence="6">The sequence shown here is derived from an EMBL/GenBank/DDBJ whole genome shotgun (WGS) entry which is preliminary data.</text>
</comment>
<dbReference type="Proteomes" id="UP000663828">
    <property type="component" value="Unassembled WGS sequence"/>
</dbReference>
<feature type="signal peptide" evidence="3">
    <location>
        <begin position="1"/>
        <end position="18"/>
    </location>
</feature>
<evidence type="ECO:0000313" key="6">
    <source>
        <dbReference type="EMBL" id="CAF1537002.1"/>
    </source>
</evidence>
<dbReference type="Pfam" id="PF01436">
    <property type="entry name" value="NHL"/>
    <property type="match status" value="2"/>
</dbReference>
<keyword evidence="7" id="KW-1185">Reference proteome</keyword>
<sequence length="440" mass="48184">MSTSELYFLFLLITQGSSQDYRSIRLKIKINTKYECNHPSCPSSMIISTSTLRQCQISCLTYSHCTVITFNSLNNQCELFPKNSLEDGNYTVQINTITMISMDNLQGSALTTESFTTSTTSVITTQINPCELGNLRWNTTGITIFSLSPSLIASGVFVDLNGAVYFADEGIDSVVWKLDRNSTNATVVAGTFGSRGTNSSQLNFPNDVYVDRLGNIYVTDCVNYRIQKFSNKSNIGVTVAGISGVNGPELNRLNCPRYLTFDATETYMFIADDAQHRIMRYLTNGTTGDNGILVAGGNGAANQNTSLNIPWGIHYMPSVSNDLFITNYGGHSVMRWTPGASSGVFVAGVPGVSGSNSTLLNNPMGIKFDAYLNLYVADNYNHRIQMFCANNRVGITIAGNGTMGDTSIQLNDPRGIAFDSNMNMYIGDYGNHRVQKFMKL</sequence>
<evidence type="ECO:0000256" key="2">
    <source>
        <dbReference type="PROSITE-ProRule" id="PRU00504"/>
    </source>
</evidence>
<dbReference type="PANTHER" id="PTHR24104">
    <property type="entry name" value="E3 UBIQUITIN-PROTEIN LIGASE NHLRC1-RELATED"/>
    <property type="match status" value="1"/>
</dbReference>